<keyword evidence="3" id="KW-1185">Reference proteome</keyword>
<evidence type="ECO:0000313" key="2">
    <source>
        <dbReference type="EMBL" id="BDZ78575.1"/>
    </source>
</evidence>
<dbReference type="RefSeq" id="WP_256193013.1">
    <property type="nucleotide sequence ID" value="NZ_AP027742.1"/>
</dbReference>
<accession>A0ABN6Z0D7</accession>
<keyword evidence="1" id="KW-0472">Membrane</keyword>
<reference evidence="3" key="1">
    <citation type="journal article" date="2023" name="Int. J. Syst. Evol. Microbiol.">
        <title>Claveliimonas bilis gen. nov., sp. nov., deoxycholic acid-producing bacteria isolated from human faeces, and reclassification of Sellimonas monacensis Zenner et al. 2021 as Claveliimonas monacensis comb. nov.</title>
        <authorList>
            <person name="Hisatomi A."/>
            <person name="Kastawa N.W.E.P.G."/>
            <person name="Song I."/>
            <person name="Ohkuma M."/>
            <person name="Fukiya S."/>
            <person name="Sakamoto M."/>
        </authorList>
    </citation>
    <scope>NUCLEOTIDE SEQUENCE [LARGE SCALE GENOMIC DNA]</scope>
    <source>
        <strain evidence="3">12BBH14</strain>
    </source>
</reference>
<evidence type="ECO:0000256" key="1">
    <source>
        <dbReference type="SAM" id="Phobius"/>
    </source>
</evidence>
<feature type="transmembrane region" description="Helical" evidence="1">
    <location>
        <begin position="83"/>
        <end position="103"/>
    </location>
</feature>
<evidence type="ECO:0000313" key="3">
    <source>
        <dbReference type="Proteomes" id="UP001305815"/>
    </source>
</evidence>
<feature type="transmembrane region" description="Helical" evidence="1">
    <location>
        <begin position="6"/>
        <end position="23"/>
    </location>
</feature>
<sequence>MYSRFCKIILALCMIYISVFVSLEIPVQSLEYSVADEQKQEVVASKTGKHIDFQSMDSWDFLQHQAVLKVECGRRMKAGLSKISVLFCLIFFASAVFFAWAFLKKVYGAYLQSYFYPLARFLCDLVIQQKKDGKKRAAFI</sequence>
<name>A0ABN6Z0D7_9FIRM</name>
<gene>
    <name evidence="2" type="ORF">Lac1_27580</name>
</gene>
<dbReference type="EMBL" id="AP027742">
    <property type="protein sequence ID" value="BDZ78575.1"/>
    <property type="molecule type" value="Genomic_DNA"/>
</dbReference>
<keyword evidence="1" id="KW-1133">Transmembrane helix</keyword>
<protein>
    <submittedName>
        <fullName evidence="2">Uncharacterized protein</fullName>
    </submittedName>
</protein>
<proteinExistence type="predicted"/>
<dbReference type="Proteomes" id="UP001305815">
    <property type="component" value="Chromosome"/>
</dbReference>
<keyword evidence="1" id="KW-0812">Transmembrane</keyword>
<organism evidence="2 3">
    <name type="scientific">Claveliimonas bilis</name>
    <dbReference type="NCBI Taxonomy" id="3028070"/>
    <lineage>
        <taxon>Bacteria</taxon>
        <taxon>Bacillati</taxon>
        <taxon>Bacillota</taxon>
        <taxon>Clostridia</taxon>
        <taxon>Lachnospirales</taxon>
        <taxon>Lachnospiraceae</taxon>
        <taxon>Claveliimonas</taxon>
    </lineage>
</organism>